<dbReference type="CDD" id="cd00130">
    <property type="entry name" value="PAS"/>
    <property type="match status" value="1"/>
</dbReference>
<dbReference type="InterPro" id="IPR005467">
    <property type="entry name" value="His_kinase_dom"/>
</dbReference>
<dbReference type="CDD" id="cd00082">
    <property type="entry name" value="HisKA"/>
    <property type="match status" value="1"/>
</dbReference>
<dbReference type="Gene3D" id="3.30.450.20">
    <property type="entry name" value="PAS domain"/>
    <property type="match status" value="1"/>
</dbReference>
<dbReference type="InterPro" id="IPR003661">
    <property type="entry name" value="HisK_dim/P_dom"/>
</dbReference>
<keyword evidence="11" id="KW-1185">Reference proteome</keyword>
<dbReference type="InterPro" id="IPR036097">
    <property type="entry name" value="HisK_dim/P_sf"/>
</dbReference>
<dbReference type="InterPro" id="IPR036890">
    <property type="entry name" value="HATPase_C_sf"/>
</dbReference>
<dbReference type="Pfam" id="PF02518">
    <property type="entry name" value="HATPase_c"/>
    <property type="match status" value="1"/>
</dbReference>
<evidence type="ECO:0000256" key="4">
    <source>
        <dbReference type="ARBA" id="ARBA00022679"/>
    </source>
</evidence>
<gene>
    <name evidence="10" type="ORF">M8523_16095</name>
</gene>
<dbReference type="AlphaFoldDB" id="A0AA42CJG1"/>
<dbReference type="SUPFAM" id="SSF47384">
    <property type="entry name" value="Homodimeric domain of signal transducing histidine kinase"/>
    <property type="match status" value="1"/>
</dbReference>
<dbReference type="InterPro" id="IPR000014">
    <property type="entry name" value="PAS"/>
</dbReference>
<dbReference type="GO" id="GO:0005886">
    <property type="term" value="C:plasma membrane"/>
    <property type="evidence" value="ECO:0007669"/>
    <property type="project" value="TreeGrafter"/>
</dbReference>
<keyword evidence="3" id="KW-0597">Phosphoprotein</keyword>
<evidence type="ECO:0000259" key="9">
    <source>
        <dbReference type="PROSITE" id="PS50112"/>
    </source>
</evidence>
<dbReference type="SMART" id="SM00387">
    <property type="entry name" value="HATPase_c"/>
    <property type="match status" value="1"/>
</dbReference>
<protein>
    <recommendedName>
        <fullName evidence="2">histidine kinase</fullName>
        <ecNumber evidence="2">2.7.13.3</ecNumber>
    </recommendedName>
</protein>
<dbReference type="SMART" id="SM00388">
    <property type="entry name" value="HisKA"/>
    <property type="match status" value="1"/>
</dbReference>
<reference evidence="10" key="1">
    <citation type="submission" date="2022-05" db="EMBL/GenBank/DDBJ databases">
        <authorList>
            <person name="Pankratov T."/>
        </authorList>
    </citation>
    <scope>NUCLEOTIDE SEQUENCE</scope>
    <source>
        <strain evidence="10">BP6-180914</strain>
    </source>
</reference>
<keyword evidence="10" id="KW-0547">Nucleotide-binding</keyword>
<evidence type="ECO:0000256" key="7">
    <source>
        <dbReference type="SAM" id="MobiDB-lite"/>
    </source>
</evidence>
<dbReference type="NCBIfam" id="TIGR00229">
    <property type="entry name" value="sensory_box"/>
    <property type="match status" value="1"/>
</dbReference>
<dbReference type="Proteomes" id="UP001165667">
    <property type="component" value="Unassembled WGS sequence"/>
</dbReference>
<dbReference type="InterPro" id="IPR035965">
    <property type="entry name" value="PAS-like_dom_sf"/>
</dbReference>
<evidence type="ECO:0000256" key="6">
    <source>
        <dbReference type="SAM" id="Coils"/>
    </source>
</evidence>
<evidence type="ECO:0000313" key="11">
    <source>
        <dbReference type="Proteomes" id="UP001165667"/>
    </source>
</evidence>
<dbReference type="SUPFAM" id="SSF55874">
    <property type="entry name" value="ATPase domain of HSP90 chaperone/DNA topoisomerase II/histidine kinase"/>
    <property type="match status" value="1"/>
</dbReference>
<dbReference type="GO" id="GO:0009927">
    <property type="term" value="F:histidine phosphotransfer kinase activity"/>
    <property type="evidence" value="ECO:0007669"/>
    <property type="project" value="TreeGrafter"/>
</dbReference>
<keyword evidence="6" id="KW-0175">Coiled coil</keyword>
<evidence type="ECO:0000256" key="2">
    <source>
        <dbReference type="ARBA" id="ARBA00012438"/>
    </source>
</evidence>
<organism evidence="10 11">
    <name type="scientific">Lichenifustis flavocetrariae</name>
    <dbReference type="NCBI Taxonomy" id="2949735"/>
    <lineage>
        <taxon>Bacteria</taxon>
        <taxon>Pseudomonadati</taxon>
        <taxon>Pseudomonadota</taxon>
        <taxon>Alphaproteobacteria</taxon>
        <taxon>Hyphomicrobiales</taxon>
        <taxon>Lichenihabitantaceae</taxon>
        <taxon>Lichenifustis</taxon>
    </lineage>
</organism>
<dbReference type="GO" id="GO:0005524">
    <property type="term" value="F:ATP binding"/>
    <property type="evidence" value="ECO:0007669"/>
    <property type="project" value="UniProtKB-KW"/>
</dbReference>
<feature type="coiled-coil region" evidence="6">
    <location>
        <begin position="667"/>
        <end position="694"/>
    </location>
</feature>
<dbReference type="Gene3D" id="3.30.565.10">
    <property type="entry name" value="Histidine kinase-like ATPase, C-terminal domain"/>
    <property type="match status" value="1"/>
</dbReference>
<comment type="catalytic activity">
    <reaction evidence="1">
        <text>ATP + protein L-histidine = ADP + protein N-phospho-L-histidine.</text>
        <dbReference type="EC" id="2.7.13.3"/>
    </reaction>
</comment>
<proteinExistence type="predicted"/>
<sequence>MTAPLAANVLAEIFGTLAIDAVRPTETPLVIVAQHEARVVWANDGAVHLLGTANARDISDLLFGSGPSARTFARRLSHLSPEQGPTLERLRLSRDFPAVWETIACRALADLGPGPLVALQFPASPLAQPRRDDPFASALDHDPELPPEDATAAPPTHSGELEGPSSRQRILRVLWETDATGCLTAIDPVFQSAMGHAALRIDDHLPTRIRAFAPDLADRLDDSLRDHHSIETSRVSWPHSVTGDAVPVEIGCAPKRGRGAGLRGFCTLHVHGTVTRPASLPELIASIEPVQPANDDDAPGGTEPEVALVVDDAVHVPEPPASDIQPGAGSRAAMPTIVAGSSNIVHFPSMRIGSVPANFGHELRPALPPQVPPAGRGEALGIEPPRWSESPETDQATSSVFPSELTADEQDAFEHIRKVLGTRPFAHSPPAQEDLPEPAAPPPPVRAVTLDPSEVAGLIDVLPAALLLDMEGIRHANATLLARLGFSTQLDFQARQAAEEPGPEGRIRASDGTWVEARVEHVELGSSTARIWIVPDLVAKTPEQSIERSENEPSEAEPWSSTALAFAADGFALIDESGKLRQVSPQAARLFGYGAAELVGASGADLLMPNQDSSWHGLLAAAVETSNVVSNEVLGRTRSGQPIPLLVRLGRVAPDRLCVFWNDDASRKRAVNGLDAARREAERANALKSEFLAKVSHEIRTPLNAILGFAEVIRDERLGPVGNARYLDYLKDIHASGTHVMSLVNDLLDLSRIESGGMDLRLEAVDANSIVQACVNALQTQAHRERIIMRLSLAPRLPPTLADEHSLRQIVSNLLSNAVKFNEPGGQVIVSTTLAASDAITIRIRDTGVGMTEQEIESAMEPFHQVSSTKRSGSGLGLPLTKALVEANCASMSIRSTPGEGTLVEVVFPVVEQDSVSMPAE</sequence>
<keyword evidence="10" id="KW-0067">ATP-binding</keyword>
<keyword evidence="5" id="KW-0418">Kinase</keyword>
<feature type="domain" description="PAS" evidence="9">
    <location>
        <begin position="556"/>
        <end position="626"/>
    </location>
</feature>
<dbReference type="PROSITE" id="PS50112">
    <property type="entry name" value="PAS"/>
    <property type="match status" value="1"/>
</dbReference>
<feature type="compositionally biased region" description="Basic and acidic residues" evidence="7">
    <location>
        <begin position="130"/>
        <end position="144"/>
    </location>
</feature>
<comment type="caution">
    <text evidence="10">The sequence shown here is derived from an EMBL/GenBank/DDBJ whole genome shotgun (WGS) entry which is preliminary data.</text>
</comment>
<dbReference type="PANTHER" id="PTHR43047:SF72">
    <property type="entry name" value="OSMOSENSING HISTIDINE PROTEIN KINASE SLN1"/>
    <property type="match status" value="1"/>
</dbReference>
<dbReference type="InterPro" id="IPR003594">
    <property type="entry name" value="HATPase_dom"/>
</dbReference>
<evidence type="ECO:0000259" key="8">
    <source>
        <dbReference type="PROSITE" id="PS50109"/>
    </source>
</evidence>
<dbReference type="Pfam" id="PF00512">
    <property type="entry name" value="HisKA"/>
    <property type="match status" value="1"/>
</dbReference>
<dbReference type="EMBL" id="JAMOIM010000010">
    <property type="protein sequence ID" value="MCW6509543.1"/>
    <property type="molecule type" value="Genomic_DNA"/>
</dbReference>
<dbReference type="PANTHER" id="PTHR43047">
    <property type="entry name" value="TWO-COMPONENT HISTIDINE PROTEIN KINASE"/>
    <property type="match status" value="1"/>
</dbReference>
<feature type="domain" description="Histidine kinase" evidence="8">
    <location>
        <begin position="694"/>
        <end position="912"/>
    </location>
</feature>
<dbReference type="PRINTS" id="PR00344">
    <property type="entry name" value="BCTRLSENSOR"/>
</dbReference>
<evidence type="ECO:0000256" key="3">
    <source>
        <dbReference type="ARBA" id="ARBA00022553"/>
    </source>
</evidence>
<feature type="region of interest" description="Disordered" evidence="7">
    <location>
        <begin position="130"/>
        <end position="165"/>
    </location>
</feature>
<keyword evidence="4" id="KW-0808">Transferase</keyword>
<dbReference type="PROSITE" id="PS50109">
    <property type="entry name" value="HIS_KIN"/>
    <property type="match status" value="1"/>
</dbReference>
<dbReference type="EC" id="2.7.13.3" evidence="2"/>
<evidence type="ECO:0000256" key="1">
    <source>
        <dbReference type="ARBA" id="ARBA00000085"/>
    </source>
</evidence>
<name>A0AA42CJG1_9HYPH</name>
<evidence type="ECO:0000256" key="5">
    <source>
        <dbReference type="ARBA" id="ARBA00022777"/>
    </source>
</evidence>
<dbReference type="RefSeq" id="WP_282585915.1">
    <property type="nucleotide sequence ID" value="NZ_JAMOIM010000010.1"/>
</dbReference>
<accession>A0AA42CJG1</accession>
<dbReference type="Gene3D" id="1.10.287.130">
    <property type="match status" value="1"/>
</dbReference>
<dbReference type="SUPFAM" id="SSF55785">
    <property type="entry name" value="PYP-like sensor domain (PAS domain)"/>
    <property type="match status" value="1"/>
</dbReference>
<dbReference type="InterPro" id="IPR004358">
    <property type="entry name" value="Sig_transdc_His_kin-like_C"/>
</dbReference>
<dbReference type="Pfam" id="PF13426">
    <property type="entry name" value="PAS_9"/>
    <property type="match status" value="1"/>
</dbReference>
<dbReference type="GO" id="GO:0000155">
    <property type="term" value="F:phosphorelay sensor kinase activity"/>
    <property type="evidence" value="ECO:0007669"/>
    <property type="project" value="InterPro"/>
</dbReference>
<evidence type="ECO:0000313" key="10">
    <source>
        <dbReference type="EMBL" id="MCW6509543.1"/>
    </source>
</evidence>